<dbReference type="InterPro" id="IPR006680">
    <property type="entry name" value="Amidohydro-rel"/>
</dbReference>
<dbReference type="AlphaFoldDB" id="A0A0E1NQT8"/>
<evidence type="ECO:0000313" key="3">
    <source>
        <dbReference type="Proteomes" id="UP000001971"/>
    </source>
</evidence>
<gene>
    <name evidence="2" type="ordered locus">YPA_1315</name>
</gene>
<dbReference type="RefSeq" id="WP_002212063.1">
    <property type="nucleotide sequence ID" value="NC_008150.1"/>
</dbReference>
<keyword evidence="2" id="KW-0378">Hydrolase</keyword>
<evidence type="ECO:0000259" key="1">
    <source>
        <dbReference type="Pfam" id="PF04909"/>
    </source>
</evidence>
<organism evidence="2 3">
    <name type="scientific">Yersinia pestis bv. Antiqua (strain Antiqua)</name>
    <dbReference type="NCBI Taxonomy" id="360102"/>
    <lineage>
        <taxon>Bacteria</taxon>
        <taxon>Pseudomonadati</taxon>
        <taxon>Pseudomonadota</taxon>
        <taxon>Gammaproteobacteria</taxon>
        <taxon>Enterobacterales</taxon>
        <taxon>Yersiniaceae</taxon>
        <taxon>Yersinia</taxon>
    </lineage>
</organism>
<dbReference type="InterPro" id="IPR032466">
    <property type="entry name" value="Metal_Hydrolase"/>
</dbReference>
<name>A0A0E1NQT8_YERPA</name>
<evidence type="ECO:0000313" key="2">
    <source>
        <dbReference type="EMBL" id="ABG13282.1"/>
    </source>
</evidence>
<reference evidence="2 3" key="1">
    <citation type="journal article" date="2006" name="J. Bacteriol.">
        <title>Complete genome sequence of Yersinia pestis strains Antiqua and Nepal516: evidence of gene reduction in an emerging pathogen.</title>
        <authorList>
            <person name="Chain P.S."/>
            <person name="Hu P."/>
            <person name="Malfatti S.A."/>
            <person name="Radnedge L."/>
            <person name="Larimer F."/>
            <person name="Vergez L.M."/>
            <person name="Worsham P."/>
            <person name="Chu M.C."/>
            <person name="Andersen G.L."/>
        </authorList>
    </citation>
    <scope>NUCLEOTIDE SEQUENCE [LARGE SCALE GENOMIC DNA]</scope>
    <source>
        <strain evidence="2 3">Antiqua</strain>
    </source>
</reference>
<dbReference type="PANTHER" id="PTHR35563:SF2">
    <property type="entry name" value="BARREL METAL-DEPENDENT HYDROLASE, PUTATIVE (AFU_ORTHOLOGUE AFUA_1G16240)-RELATED"/>
    <property type="match status" value="1"/>
</dbReference>
<dbReference type="GO" id="GO:0016787">
    <property type="term" value="F:hydrolase activity"/>
    <property type="evidence" value="ECO:0007669"/>
    <property type="project" value="UniProtKB-KW"/>
</dbReference>
<dbReference type="EMBL" id="CP000308">
    <property type="protein sequence ID" value="ABG13282.1"/>
    <property type="molecule type" value="Genomic_DNA"/>
</dbReference>
<dbReference type="Proteomes" id="UP000001971">
    <property type="component" value="Chromosome"/>
</dbReference>
<feature type="domain" description="Amidohydrolase-related" evidence="1">
    <location>
        <begin position="27"/>
        <end position="289"/>
    </location>
</feature>
<dbReference type="InterPro" id="IPR052358">
    <property type="entry name" value="Aro_Compnd_Degr_Hydrolases"/>
</dbReference>
<dbReference type="PANTHER" id="PTHR35563">
    <property type="entry name" value="BARREL METAL-DEPENDENT HYDROLASE, PUTATIVE (AFU_ORTHOLOGUE AFUA_1G16240)-RELATED"/>
    <property type="match status" value="1"/>
</dbReference>
<dbReference type="KEGG" id="ypa:YPA_1315"/>
<sequence length="289" mass="32429">MKNSSANCPVPFDIMEPSIFALPEDACDSHAHVISPRAIYPMVAERSYTPPPAPEEKYLSMLAATGMSRGVLVQISVYGSDNRYMLQVLKRHPEYLRGVAVVTEDVTDQELQDMALAGVRGLRINVLFGGGIGFDAMENLASKIAPLGWHMQFLMDVRQLPALIPRMKKLPCPCVIDHMGHMPVSLGLNHPGYQTLLHMVREYGWWVKLSGAYRISESWQDGYLDVVPFAQKLIETAPDRMVWGSDWPHVSVSRMPDTGGLRNLLAAWVPDEQVRNRILVDNPARLYDF</sequence>
<dbReference type="HOGENOM" id="CLU_064039_2_1_6"/>
<protein>
    <submittedName>
        <fullName evidence="2">Putative dicarboxylic acid hydrolase</fullName>
    </submittedName>
</protein>
<dbReference type="SUPFAM" id="SSF51556">
    <property type="entry name" value="Metallo-dependent hydrolases"/>
    <property type="match status" value="1"/>
</dbReference>
<proteinExistence type="predicted"/>
<dbReference type="Gene3D" id="3.20.20.140">
    <property type="entry name" value="Metal-dependent hydrolases"/>
    <property type="match status" value="1"/>
</dbReference>
<dbReference type="PATRIC" id="fig|360102.15.peg.4416"/>
<dbReference type="Pfam" id="PF04909">
    <property type="entry name" value="Amidohydro_2"/>
    <property type="match status" value="1"/>
</dbReference>
<accession>A0A0E1NQT8</accession>